<accession>A0ABS5V7L8</accession>
<evidence type="ECO:0000256" key="1">
    <source>
        <dbReference type="SAM" id="MobiDB-lite"/>
    </source>
</evidence>
<dbReference type="EMBL" id="JAHEPS010000006">
    <property type="protein sequence ID" value="MBT1445811.1"/>
    <property type="molecule type" value="Genomic_DNA"/>
</dbReference>
<feature type="region of interest" description="Disordered" evidence="1">
    <location>
        <begin position="22"/>
        <end position="43"/>
    </location>
</feature>
<organism evidence="2 3">
    <name type="scientific">Shewanella jiangmenensis</name>
    <dbReference type="NCBI Taxonomy" id="2837387"/>
    <lineage>
        <taxon>Bacteria</taxon>
        <taxon>Pseudomonadati</taxon>
        <taxon>Pseudomonadota</taxon>
        <taxon>Gammaproteobacteria</taxon>
        <taxon>Alteromonadales</taxon>
        <taxon>Shewanellaceae</taxon>
        <taxon>Shewanella</taxon>
    </lineage>
</organism>
<dbReference type="Proteomes" id="UP001195903">
    <property type="component" value="Unassembled WGS sequence"/>
</dbReference>
<name>A0ABS5V7L8_9GAMM</name>
<dbReference type="RefSeq" id="WP_214508005.1">
    <property type="nucleotide sequence ID" value="NZ_JAHEPS010000006.1"/>
</dbReference>
<feature type="compositionally biased region" description="Polar residues" evidence="1">
    <location>
        <begin position="24"/>
        <end position="34"/>
    </location>
</feature>
<evidence type="ECO:0000313" key="2">
    <source>
        <dbReference type="EMBL" id="MBT1445811.1"/>
    </source>
</evidence>
<keyword evidence="3" id="KW-1185">Reference proteome</keyword>
<protein>
    <recommendedName>
        <fullName evidence="4">DUF1285 domain-containing protein</fullName>
    </recommendedName>
</protein>
<gene>
    <name evidence="2" type="ORF">KJI95_14995</name>
</gene>
<sequence>MTHKADSNSAQLVAEALTELGVSRNPNLGSNPSLHQDLKGRDEPKLCSPAPLFHIDADGHWHYQGSPLPDKFARLFITILRPEPAAIATEKALAKSMTSAPPELTNGHANDRQSAASDEPGWQLVTPFERVRVSVSLAPVIIVDVEPTDSGYLLTSVLGHEYTVPSAAIEPDDKGVRIHLPDGLLGAMSRSCYYRFAELLIDDQS</sequence>
<feature type="region of interest" description="Disordered" evidence="1">
    <location>
        <begin position="97"/>
        <end position="121"/>
    </location>
</feature>
<dbReference type="InterPro" id="IPR023361">
    <property type="entry name" value="DUF1285_beta_roll_sf"/>
</dbReference>
<evidence type="ECO:0000313" key="3">
    <source>
        <dbReference type="Proteomes" id="UP001195903"/>
    </source>
</evidence>
<evidence type="ECO:0008006" key="4">
    <source>
        <dbReference type="Google" id="ProtNLM"/>
    </source>
</evidence>
<dbReference type="Gene3D" id="3.10.540.10">
    <property type="entry name" value="duf1285 like domain"/>
    <property type="match status" value="1"/>
</dbReference>
<comment type="caution">
    <text evidence="2">The sequence shown here is derived from an EMBL/GenBank/DDBJ whole genome shotgun (WGS) entry which is preliminary data.</text>
</comment>
<reference evidence="2 3" key="1">
    <citation type="submission" date="2021-05" db="EMBL/GenBank/DDBJ databases">
        <title>Shewanella sp. JM162201.</title>
        <authorList>
            <person name="Xu S."/>
            <person name="Li A."/>
        </authorList>
    </citation>
    <scope>NUCLEOTIDE SEQUENCE [LARGE SCALE GENOMIC DNA]</scope>
    <source>
        <strain evidence="2 3">JM162201</strain>
    </source>
</reference>
<dbReference type="Gene3D" id="2.30.270.10">
    <property type="entry name" value="duf1285 protein"/>
    <property type="match status" value="1"/>
</dbReference>
<proteinExistence type="predicted"/>